<protein>
    <recommendedName>
        <fullName evidence="5">Secreted protein</fullName>
    </recommendedName>
</protein>
<gene>
    <name evidence="3" type="ORF">LIER_11458</name>
</gene>
<feature type="signal peptide" evidence="2">
    <location>
        <begin position="1"/>
        <end position="27"/>
    </location>
</feature>
<evidence type="ECO:0000256" key="2">
    <source>
        <dbReference type="SAM" id="SignalP"/>
    </source>
</evidence>
<evidence type="ECO:0000313" key="3">
    <source>
        <dbReference type="EMBL" id="GAA0153145.1"/>
    </source>
</evidence>
<feature type="chain" id="PRO_5043797401" description="Secreted protein" evidence="2">
    <location>
        <begin position="28"/>
        <end position="94"/>
    </location>
</feature>
<keyword evidence="2" id="KW-0732">Signal</keyword>
<reference evidence="3 4" key="1">
    <citation type="submission" date="2024-01" db="EMBL/GenBank/DDBJ databases">
        <title>The complete chloroplast genome sequence of Lithospermum erythrorhizon: insights into the phylogenetic relationship among Boraginaceae species and the maternal lineages of purple gromwells.</title>
        <authorList>
            <person name="Okada T."/>
            <person name="Watanabe K."/>
        </authorList>
    </citation>
    <scope>NUCLEOTIDE SEQUENCE [LARGE SCALE GENOMIC DNA]</scope>
</reference>
<proteinExistence type="predicted"/>
<comment type="caution">
    <text evidence="3">The sequence shown here is derived from an EMBL/GenBank/DDBJ whole genome shotgun (WGS) entry which is preliminary data.</text>
</comment>
<keyword evidence="4" id="KW-1185">Reference proteome</keyword>
<dbReference type="Proteomes" id="UP001454036">
    <property type="component" value="Unassembled WGS sequence"/>
</dbReference>
<dbReference type="EMBL" id="BAABME010002123">
    <property type="protein sequence ID" value="GAA0153145.1"/>
    <property type="molecule type" value="Genomic_DNA"/>
</dbReference>
<evidence type="ECO:0000313" key="4">
    <source>
        <dbReference type="Proteomes" id="UP001454036"/>
    </source>
</evidence>
<feature type="region of interest" description="Disordered" evidence="1">
    <location>
        <begin position="33"/>
        <end position="53"/>
    </location>
</feature>
<sequence>MESSNLLFSALWRSALLLSSTLQRYWAKRARSQRRCSTTTTGGGGGATLGASSSACQPWPVLGSTPHPALGMMVDGGFTISQGHGSRGLLEEEK</sequence>
<evidence type="ECO:0000256" key="1">
    <source>
        <dbReference type="SAM" id="MobiDB-lite"/>
    </source>
</evidence>
<name>A0AAV3PN50_LITER</name>
<organism evidence="3 4">
    <name type="scientific">Lithospermum erythrorhizon</name>
    <name type="common">Purple gromwell</name>
    <name type="synonym">Lithospermum officinale var. erythrorhizon</name>
    <dbReference type="NCBI Taxonomy" id="34254"/>
    <lineage>
        <taxon>Eukaryota</taxon>
        <taxon>Viridiplantae</taxon>
        <taxon>Streptophyta</taxon>
        <taxon>Embryophyta</taxon>
        <taxon>Tracheophyta</taxon>
        <taxon>Spermatophyta</taxon>
        <taxon>Magnoliopsida</taxon>
        <taxon>eudicotyledons</taxon>
        <taxon>Gunneridae</taxon>
        <taxon>Pentapetalae</taxon>
        <taxon>asterids</taxon>
        <taxon>lamiids</taxon>
        <taxon>Boraginales</taxon>
        <taxon>Boraginaceae</taxon>
        <taxon>Boraginoideae</taxon>
        <taxon>Lithospermeae</taxon>
        <taxon>Lithospermum</taxon>
    </lineage>
</organism>
<evidence type="ECO:0008006" key="5">
    <source>
        <dbReference type="Google" id="ProtNLM"/>
    </source>
</evidence>
<accession>A0AAV3PN50</accession>
<feature type="region of interest" description="Disordered" evidence="1">
    <location>
        <begin position="74"/>
        <end position="94"/>
    </location>
</feature>
<dbReference type="AlphaFoldDB" id="A0AAV3PN50"/>